<evidence type="ECO:0000256" key="4">
    <source>
        <dbReference type="ARBA" id="ARBA00022989"/>
    </source>
</evidence>
<feature type="transmembrane region" description="Helical" evidence="6">
    <location>
        <begin position="310"/>
        <end position="328"/>
    </location>
</feature>
<proteinExistence type="predicted"/>
<sequence>MRLIELYILRRVAIMFLAVLGAAVGITWTVQVLQRIDFLTTSGQTFQTIIQFSSLLIPSAIPLVMPFALIIAITQTLSTMNQDSELVVINASGAPRSAVMRPILMLTAVISIVSFLVANYVDPYARMNMRAMIANASADLVNLIVQEGSFRKLADNLYIQVAERRSDGSIGGLFIADSRDPSLDLIYYAADGGIATTETGANMLLMQNGEVQRRSVSDGTVSIIKFDSYAFDLSQFASAGDDFVIYAKDRPLSYLLNPDPNDPILQTRPLRYKAELHRRLTQWLYPVVFAMIALAFAGDSRSHREARVSASFSAISTALLVYWAGYFASDRADKDASYIVVMYFVPIAVMLFTGFALATGRSIGLPNKWNDRLLDSFDRLRKLVSDLYDRVTGRFRGNAGGQA</sequence>
<dbReference type="InterPro" id="IPR030922">
    <property type="entry name" value="LptF"/>
</dbReference>
<evidence type="ECO:0000256" key="2">
    <source>
        <dbReference type="ARBA" id="ARBA00022475"/>
    </source>
</evidence>
<feature type="transmembrane region" description="Helical" evidence="6">
    <location>
        <begin position="103"/>
        <end position="121"/>
    </location>
</feature>
<dbReference type="AlphaFoldDB" id="A0A2P9HLH8"/>
<evidence type="ECO:0000256" key="1">
    <source>
        <dbReference type="ARBA" id="ARBA00004651"/>
    </source>
</evidence>
<gene>
    <name evidence="7" type="ORF">OHAE_796</name>
</gene>
<keyword evidence="5 6" id="KW-0472">Membrane</keyword>
<dbReference type="PANTHER" id="PTHR33529:SF6">
    <property type="entry name" value="YJGP_YJGQ FAMILY PERMEASE"/>
    <property type="match status" value="1"/>
</dbReference>
<dbReference type="GO" id="GO:0055085">
    <property type="term" value="P:transmembrane transport"/>
    <property type="evidence" value="ECO:0007669"/>
    <property type="project" value="InterPro"/>
</dbReference>
<reference evidence="8" key="1">
    <citation type="submission" date="2017-12" db="EMBL/GenBank/DDBJ databases">
        <authorList>
            <person name="Diaz M."/>
        </authorList>
    </citation>
    <scope>NUCLEOTIDE SEQUENCE [LARGE SCALE GENOMIC DNA]</scope>
    <source>
        <strain evidence="8">FI11154</strain>
    </source>
</reference>
<feature type="transmembrane region" description="Helical" evidence="6">
    <location>
        <begin position="50"/>
        <end position="73"/>
    </location>
</feature>
<feature type="transmembrane region" description="Helical" evidence="6">
    <location>
        <begin position="340"/>
        <end position="358"/>
    </location>
</feature>
<evidence type="ECO:0000256" key="6">
    <source>
        <dbReference type="SAM" id="Phobius"/>
    </source>
</evidence>
<organism evidence="7 8">
    <name type="scientific">Ochrobactrum soli</name>
    <dbReference type="NCBI Taxonomy" id="2448455"/>
    <lineage>
        <taxon>Bacteria</taxon>
        <taxon>Pseudomonadati</taxon>
        <taxon>Pseudomonadota</taxon>
        <taxon>Alphaproteobacteria</taxon>
        <taxon>Hyphomicrobiales</taxon>
        <taxon>Brucellaceae</taxon>
        <taxon>Brucella/Ochrobactrum group</taxon>
        <taxon>Ochrobactrum</taxon>
    </lineage>
</organism>
<dbReference type="NCBIfam" id="TIGR04407">
    <property type="entry name" value="LptF_YjgP"/>
    <property type="match status" value="1"/>
</dbReference>
<keyword evidence="2" id="KW-1003">Cell membrane</keyword>
<dbReference type="PANTHER" id="PTHR33529">
    <property type="entry name" value="SLR0882 PROTEIN-RELATED"/>
    <property type="match status" value="1"/>
</dbReference>
<dbReference type="EMBL" id="OOFM01000005">
    <property type="protein sequence ID" value="SPL64929.1"/>
    <property type="molecule type" value="Genomic_DNA"/>
</dbReference>
<feature type="transmembrane region" description="Helical" evidence="6">
    <location>
        <begin position="12"/>
        <end position="30"/>
    </location>
</feature>
<evidence type="ECO:0000256" key="3">
    <source>
        <dbReference type="ARBA" id="ARBA00022692"/>
    </source>
</evidence>
<evidence type="ECO:0000313" key="7">
    <source>
        <dbReference type="EMBL" id="SPL64929.1"/>
    </source>
</evidence>
<dbReference type="GO" id="GO:0015920">
    <property type="term" value="P:lipopolysaccharide transport"/>
    <property type="evidence" value="ECO:0007669"/>
    <property type="project" value="TreeGrafter"/>
</dbReference>
<dbReference type="Pfam" id="PF03739">
    <property type="entry name" value="LptF_LptG"/>
    <property type="match status" value="1"/>
</dbReference>
<comment type="subcellular location">
    <subcellularLocation>
        <location evidence="1">Cell membrane</location>
        <topology evidence="1">Multi-pass membrane protein</topology>
    </subcellularLocation>
</comment>
<dbReference type="RefSeq" id="WP_109368671.1">
    <property type="nucleotide sequence ID" value="NZ_OOFM01000005.1"/>
</dbReference>
<dbReference type="Proteomes" id="UP000246073">
    <property type="component" value="Unassembled WGS sequence"/>
</dbReference>
<keyword evidence="4 6" id="KW-1133">Transmembrane helix</keyword>
<evidence type="ECO:0000313" key="8">
    <source>
        <dbReference type="Proteomes" id="UP000246073"/>
    </source>
</evidence>
<feature type="transmembrane region" description="Helical" evidence="6">
    <location>
        <begin position="280"/>
        <end position="298"/>
    </location>
</feature>
<dbReference type="GO" id="GO:0043190">
    <property type="term" value="C:ATP-binding cassette (ABC) transporter complex"/>
    <property type="evidence" value="ECO:0007669"/>
    <property type="project" value="InterPro"/>
</dbReference>
<dbReference type="InterPro" id="IPR005495">
    <property type="entry name" value="LptG/LptF_permease"/>
</dbReference>
<accession>A0A2P9HLH8</accession>
<evidence type="ECO:0000256" key="5">
    <source>
        <dbReference type="ARBA" id="ARBA00023136"/>
    </source>
</evidence>
<protein>
    <submittedName>
        <fullName evidence="7">FIG000988: Predicted permease</fullName>
    </submittedName>
</protein>
<keyword evidence="3 6" id="KW-0812">Transmembrane</keyword>
<name>A0A2P9HLH8_9HYPH</name>